<dbReference type="Proteomes" id="UP000017131">
    <property type="component" value="Unassembled WGS sequence"/>
</dbReference>
<dbReference type="EMBL" id="AXDY01000002">
    <property type="protein sequence ID" value="ERS94422.1"/>
    <property type="molecule type" value="Genomic_DNA"/>
</dbReference>
<reference evidence="2 3" key="1">
    <citation type="journal article" date="2013" name="Genome Announc.">
        <title>Draft Genome Sequence of Staphylococcus simulans UMC-CNS-990, Isolated from a Case of Chronic Bovine Mastitis.</title>
        <authorList>
            <person name="Calcutt M.J."/>
            <person name="Foecking M.F."/>
            <person name="Hsieh H.Y."/>
            <person name="Perry J."/>
            <person name="Stewart G.C."/>
            <person name="Middleton J.R."/>
        </authorList>
    </citation>
    <scope>NUCLEOTIDE SEQUENCE [LARGE SCALE GENOMIC DNA]</scope>
    <source>
        <strain evidence="2 3">UMC-CNS-990</strain>
    </source>
</reference>
<dbReference type="PANTHER" id="PTHR37806:SF1">
    <property type="entry name" value="PEPTIDASE C39-LIKE DOMAIN-CONTAINING PROTEIN"/>
    <property type="match status" value="1"/>
</dbReference>
<dbReference type="GeneID" id="77330780"/>
<dbReference type="InterPro" id="IPR039564">
    <property type="entry name" value="Peptidase_C39-like"/>
</dbReference>
<dbReference type="PROSITE" id="PS51257">
    <property type="entry name" value="PROKAR_LIPOPROTEIN"/>
    <property type="match status" value="1"/>
</dbReference>
<evidence type="ECO:0000313" key="2">
    <source>
        <dbReference type="EMBL" id="ERS94422.1"/>
    </source>
</evidence>
<proteinExistence type="predicted"/>
<gene>
    <name evidence="2" type="ORF">SSIM_02905</name>
</gene>
<accession>A0ABN0PFP8</accession>
<dbReference type="PANTHER" id="PTHR37806">
    <property type="entry name" value="LMO0724 PROTEIN"/>
    <property type="match status" value="1"/>
</dbReference>
<evidence type="ECO:0000259" key="1">
    <source>
        <dbReference type="Pfam" id="PF13529"/>
    </source>
</evidence>
<dbReference type="PIRSF" id="PIRSF032442">
    <property type="entry name" value="UCP032442"/>
    <property type="match status" value="1"/>
</dbReference>
<dbReference type="RefSeq" id="WP_002479756.1">
    <property type="nucleotide sequence ID" value="NZ_AXDY01000002.1"/>
</dbReference>
<evidence type="ECO:0000313" key="3">
    <source>
        <dbReference type="Proteomes" id="UP000017131"/>
    </source>
</evidence>
<protein>
    <recommendedName>
        <fullName evidence="1">Peptidase C39-like domain-containing protein</fullName>
    </recommendedName>
</protein>
<organism evidence="2 3">
    <name type="scientific">Staphylococcus simulans UMC-CNS-990</name>
    <dbReference type="NCBI Taxonomy" id="1405498"/>
    <lineage>
        <taxon>Bacteria</taxon>
        <taxon>Bacillati</taxon>
        <taxon>Bacillota</taxon>
        <taxon>Bacilli</taxon>
        <taxon>Bacillales</taxon>
        <taxon>Staphylococcaceae</taxon>
        <taxon>Staphylococcus</taxon>
    </lineage>
</organism>
<sequence length="208" mass="23957">MKKILNVKPKSQLSPIPMVMGCEGTAASMLLDYNHIFVHPISLMKRWPTHPSNPNKGYVGHFLMIKPGAHQTIFPNAFVPYLKQYDTRIKDGTGKSLAELERIIDAGQPVLIYHTVLGQKPQRRTFRVDDTRKEWVSNIHITLLIGYDQNNYFYIDPLWAQFGRKLYVPALIPSRYQVIQIPKDKMRQSYDSAGRLCLYHATEATENL</sequence>
<dbReference type="Pfam" id="PF13529">
    <property type="entry name" value="Peptidase_C39_2"/>
    <property type="match status" value="1"/>
</dbReference>
<dbReference type="InterPro" id="IPR016997">
    <property type="entry name" value="UCP032442"/>
</dbReference>
<dbReference type="Gene3D" id="3.90.70.10">
    <property type="entry name" value="Cysteine proteinases"/>
    <property type="match status" value="1"/>
</dbReference>
<name>A0ABN0PFP8_STASI</name>
<feature type="domain" description="Peptidase C39-like" evidence="1">
    <location>
        <begin position="5"/>
        <end position="156"/>
    </location>
</feature>
<comment type="caution">
    <text evidence="2">The sequence shown here is derived from an EMBL/GenBank/DDBJ whole genome shotgun (WGS) entry which is preliminary data.</text>
</comment>
<keyword evidence="3" id="KW-1185">Reference proteome</keyword>